<reference evidence="1" key="1">
    <citation type="journal article" date="2014" name="PLoS ONE">
        <title>Transcriptome-Based Identification of ABC Transporters in the Western Tarnished Plant Bug Lygus hesperus.</title>
        <authorList>
            <person name="Hull J.J."/>
            <person name="Chaney K."/>
            <person name="Geib S.M."/>
            <person name="Fabrick J.A."/>
            <person name="Brent C.S."/>
            <person name="Walsh D."/>
            <person name="Lavine L.C."/>
        </authorList>
    </citation>
    <scope>NUCLEOTIDE SEQUENCE</scope>
</reference>
<evidence type="ECO:0000313" key="1">
    <source>
        <dbReference type="EMBL" id="JAG25764.1"/>
    </source>
</evidence>
<gene>
    <name evidence="1" type="primary">MSL5_0</name>
    <name evidence="1" type="ORF">CM83_103631</name>
</gene>
<dbReference type="EMBL" id="GBHO01017840">
    <property type="protein sequence ID" value="JAG25764.1"/>
    <property type="molecule type" value="Transcribed_RNA"/>
</dbReference>
<feature type="non-terminal residue" evidence="1">
    <location>
        <position position="1"/>
    </location>
</feature>
<sequence>KDVLHMALTLEKAENEVGCKDINKVHTHSRGQYPSKKELVAAEKVHSNTDQKRCTKCGRWHKNGFCPALKFPCNICNVVGHFAKFCNQRKVRKLSEAEGSASSSEDEAIKSLKTAEPAGEYKVRKVGRAVIDVEINGVVCRMDYDSG</sequence>
<dbReference type="AlphaFoldDB" id="A0A0A9Y0P9"/>
<proteinExistence type="predicted"/>
<name>A0A0A9Y0P9_LYGHE</name>
<accession>A0A0A9Y0P9</accession>
<protein>
    <submittedName>
        <fullName evidence="1">Branchpoint-bridging protein</fullName>
    </submittedName>
</protein>
<feature type="non-terminal residue" evidence="1">
    <location>
        <position position="147"/>
    </location>
</feature>
<organism evidence="1">
    <name type="scientific">Lygus hesperus</name>
    <name type="common">Western plant bug</name>
    <dbReference type="NCBI Taxonomy" id="30085"/>
    <lineage>
        <taxon>Eukaryota</taxon>
        <taxon>Metazoa</taxon>
        <taxon>Ecdysozoa</taxon>
        <taxon>Arthropoda</taxon>
        <taxon>Hexapoda</taxon>
        <taxon>Insecta</taxon>
        <taxon>Pterygota</taxon>
        <taxon>Neoptera</taxon>
        <taxon>Paraneoptera</taxon>
        <taxon>Hemiptera</taxon>
        <taxon>Heteroptera</taxon>
        <taxon>Panheteroptera</taxon>
        <taxon>Cimicomorpha</taxon>
        <taxon>Miridae</taxon>
        <taxon>Mirini</taxon>
        <taxon>Lygus</taxon>
    </lineage>
</organism>
<reference evidence="1" key="2">
    <citation type="submission" date="2014-07" db="EMBL/GenBank/DDBJ databases">
        <authorList>
            <person name="Hull J."/>
        </authorList>
    </citation>
    <scope>NUCLEOTIDE SEQUENCE</scope>
</reference>